<reference evidence="2 3" key="1">
    <citation type="submission" date="2020-08" db="EMBL/GenBank/DDBJ databases">
        <title>Genomic Encyclopedia of Type Strains, Phase IV (KMG-IV): sequencing the most valuable type-strain genomes for metagenomic binning, comparative biology and taxonomic classification.</title>
        <authorList>
            <person name="Goeker M."/>
        </authorList>
    </citation>
    <scope>NUCLEOTIDE SEQUENCE [LARGE SCALE GENOMIC DNA]</scope>
    <source>
        <strain evidence="2 3">DSM 27057</strain>
    </source>
</reference>
<comment type="caution">
    <text evidence="2">The sequence shown here is derived from an EMBL/GenBank/DDBJ whole genome shotgun (WGS) entry which is preliminary data.</text>
</comment>
<keyword evidence="1" id="KW-0812">Transmembrane</keyword>
<accession>A0A7W6CLV7</accession>
<evidence type="ECO:0000256" key="1">
    <source>
        <dbReference type="SAM" id="Phobius"/>
    </source>
</evidence>
<dbReference type="EMBL" id="JACIDX010000016">
    <property type="protein sequence ID" value="MBB3956813.1"/>
    <property type="molecule type" value="Genomic_DNA"/>
</dbReference>
<keyword evidence="1" id="KW-1133">Transmembrane helix</keyword>
<evidence type="ECO:0000313" key="3">
    <source>
        <dbReference type="Proteomes" id="UP000548867"/>
    </source>
</evidence>
<evidence type="ECO:0000313" key="2">
    <source>
        <dbReference type="EMBL" id="MBB3956813.1"/>
    </source>
</evidence>
<feature type="transmembrane region" description="Helical" evidence="1">
    <location>
        <begin position="51"/>
        <end position="70"/>
    </location>
</feature>
<dbReference type="RefSeq" id="WP_183627655.1">
    <property type="nucleotide sequence ID" value="NZ_JACIDX010000016.1"/>
</dbReference>
<protein>
    <submittedName>
        <fullName evidence="2">Uncharacterized protein</fullName>
    </submittedName>
</protein>
<name>A0A7W6CLV7_9SPHN</name>
<organism evidence="2 3">
    <name type="scientific">Novosphingobium sediminicola</name>
    <dbReference type="NCBI Taxonomy" id="563162"/>
    <lineage>
        <taxon>Bacteria</taxon>
        <taxon>Pseudomonadati</taxon>
        <taxon>Pseudomonadota</taxon>
        <taxon>Alphaproteobacteria</taxon>
        <taxon>Sphingomonadales</taxon>
        <taxon>Sphingomonadaceae</taxon>
        <taxon>Novosphingobium</taxon>
    </lineage>
</organism>
<keyword evidence="1" id="KW-0472">Membrane</keyword>
<dbReference type="Proteomes" id="UP000548867">
    <property type="component" value="Unassembled WGS sequence"/>
</dbReference>
<gene>
    <name evidence="2" type="ORF">GGR38_003779</name>
</gene>
<keyword evidence="3" id="KW-1185">Reference proteome</keyword>
<sequence>MIEPSDSQLGESRARVLSHWIASCFGFSLNRLLPLVLEWPAPTPNEVFPRWWVLLGSAGLASILTVIFNSNLPVTARELMKSAAMGFAICAIFKIFGLIG</sequence>
<feature type="transmembrane region" description="Helical" evidence="1">
    <location>
        <begin position="82"/>
        <end position="99"/>
    </location>
</feature>
<proteinExistence type="predicted"/>
<dbReference type="AlphaFoldDB" id="A0A7W6CLV7"/>